<dbReference type="CDD" id="cd09821">
    <property type="entry name" value="An_peroxidase_bacterial_2"/>
    <property type="match status" value="1"/>
</dbReference>
<dbReference type="InterPro" id="IPR001343">
    <property type="entry name" value="Hemolysn_Ca-bd"/>
</dbReference>
<evidence type="ECO:0000256" key="1">
    <source>
        <dbReference type="ARBA" id="ARBA00022737"/>
    </source>
</evidence>
<dbReference type="InterPro" id="IPR013783">
    <property type="entry name" value="Ig-like_fold"/>
</dbReference>
<feature type="region of interest" description="Disordered" evidence="2">
    <location>
        <begin position="117"/>
        <end position="163"/>
    </location>
</feature>
<feature type="region of interest" description="Disordered" evidence="2">
    <location>
        <begin position="898"/>
        <end position="926"/>
    </location>
</feature>
<evidence type="ECO:0000313" key="4">
    <source>
        <dbReference type="EMBL" id="CAB4535375.1"/>
    </source>
</evidence>
<dbReference type="InterPro" id="IPR011049">
    <property type="entry name" value="Serralysin-like_metalloprot_C"/>
</dbReference>
<gene>
    <name evidence="4" type="ORF">UFOPK1446_00102</name>
</gene>
<dbReference type="Pfam" id="PF00353">
    <property type="entry name" value="HemolysinCabind"/>
    <property type="match status" value="4"/>
</dbReference>
<dbReference type="EMBL" id="CAEZSO010000009">
    <property type="protein sequence ID" value="CAB4535375.1"/>
    <property type="molecule type" value="Genomic_DNA"/>
</dbReference>
<dbReference type="GO" id="GO:0005509">
    <property type="term" value="F:calcium ion binding"/>
    <property type="evidence" value="ECO:0007669"/>
    <property type="project" value="InterPro"/>
</dbReference>
<dbReference type="SMART" id="SM00060">
    <property type="entry name" value="FN3"/>
    <property type="match status" value="6"/>
</dbReference>
<dbReference type="InterPro" id="IPR050964">
    <property type="entry name" value="Striated_Muscle_Regulatory"/>
</dbReference>
<dbReference type="GO" id="GO:0020037">
    <property type="term" value="F:heme binding"/>
    <property type="evidence" value="ECO:0007669"/>
    <property type="project" value="InterPro"/>
</dbReference>
<dbReference type="PANTHER" id="PTHR13817:SF151">
    <property type="entry name" value="TITIN"/>
    <property type="match status" value="1"/>
</dbReference>
<evidence type="ECO:0000259" key="3">
    <source>
        <dbReference type="PROSITE" id="PS50853"/>
    </source>
</evidence>
<dbReference type="GO" id="GO:0006979">
    <property type="term" value="P:response to oxidative stress"/>
    <property type="evidence" value="ECO:0007669"/>
    <property type="project" value="InterPro"/>
</dbReference>
<feature type="domain" description="Fibronectin type-III" evidence="3">
    <location>
        <begin position="1807"/>
        <end position="1908"/>
    </location>
</feature>
<dbReference type="PRINTS" id="PR00014">
    <property type="entry name" value="FNTYPEIII"/>
</dbReference>
<dbReference type="SUPFAM" id="SSF49265">
    <property type="entry name" value="Fibronectin type III"/>
    <property type="match status" value="3"/>
</dbReference>
<dbReference type="InterPro" id="IPR010255">
    <property type="entry name" value="Haem_peroxidase_sf"/>
</dbReference>
<organism evidence="4">
    <name type="scientific">freshwater metagenome</name>
    <dbReference type="NCBI Taxonomy" id="449393"/>
    <lineage>
        <taxon>unclassified sequences</taxon>
        <taxon>metagenomes</taxon>
        <taxon>ecological metagenomes</taxon>
    </lineage>
</organism>
<dbReference type="Pfam" id="PF00041">
    <property type="entry name" value="fn3"/>
    <property type="match status" value="4"/>
</dbReference>
<dbReference type="Gene3D" id="2.60.40.10">
    <property type="entry name" value="Immunoglobulins"/>
    <property type="match status" value="5"/>
</dbReference>
<dbReference type="InterPro" id="IPR019791">
    <property type="entry name" value="Haem_peroxidase_animal"/>
</dbReference>
<dbReference type="PRINTS" id="PR00313">
    <property type="entry name" value="CABNDNGRPT"/>
</dbReference>
<dbReference type="SUPFAM" id="SSF51120">
    <property type="entry name" value="beta-Roll"/>
    <property type="match status" value="2"/>
</dbReference>
<dbReference type="PROSITE" id="PS50853">
    <property type="entry name" value="FN3"/>
    <property type="match status" value="5"/>
</dbReference>
<feature type="domain" description="Fibronectin type-III" evidence="3">
    <location>
        <begin position="1413"/>
        <end position="1509"/>
    </location>
</feature>
<proteinExistence type="predicted"/>
<dbReference type="GO" id="GO:0004601">
    <property type="term" value="F:peroxidase activity"/>
    <property type="evidence" value="ECO:0007669"/>
    <property type="project" value="InterPro"/>
</dbReference>
<dbReference type="PANTHER" id="PTHR13817">
    <property type="entry name" value="TITIN"/>
    <property type="match status" value="1"/>
</dbReference>
<sequence>MTATLVPLGASTAQAAPAGPGFTLTVPDLQYILSQIKIAEAHKAADKPATCTSGNGLTVANCAVPGTNPYVPGSLLATDLSDPRLVNGLRQTDGRNNNLVNGFSTWNGVRYTSSAGQSTWGSADQPFPRDTPENWRLSDTTNNSFGPVGSTYNPSSRPTNLVDPQPRVISNLISDQSAYNPAAVAASGADISGLTTDQEKQDTQLFIKNVAPNAGVAAPYSGMFTFFGQFFDHGLDLVGKTSSEVVFIPLKSDDPLYRAGSPTNFMVLNRTVLDSNNAGTNSTTPWIDQNQTYTSAPSHQVFLRAYGCGGASSSAANCAVGSAPVATGELLDGAITHNLANWGEIKAQSANKLGIELTDYDVTNVPLLATDEFGRFLRGPKGFPLVVLKNGSLLEGNPASPIKLVNFANAAKPDDLIQRTGHAFLDDIAHGAGPKWAWNGSVWAATHNTALLNKHFITGDGRGNENIGLTSIHTAFHSEHNRLVNDIKAVVSANQGAAAGAGTFAYSDWRVGNTAGAEFNGERLLHAARFVNEMEYQHLVFAEFARKVQPGIRAFGGYDPSLNPNITAEFANATYRYGHSQLDPTVDRIAADGTDTSISLIDAFLSPDSFNQVNGQTLTADQALGQIARGESRQVGNEIDEFITGALRNNLLGLPLDLGALNMTRGRDTGMPSLNGARRSYYSKTADGSMAPYGSWLEFGQALRHPASLINFVAAYGTHPSVIAATTVADKRAAATLLVKGGAGAPADRGEFLTSQGAWTPVNDKATTGLEDIDLWIGGLAEQRAMFGGMLGTTFDYIFRTQMENLQDSDRFYYLGRLPGIGLANQIEGNSLAEIIQRNSDAEDLPYFIFNAPSQTFDMSKSSLTYPDITLVGGATWVYPGAEHVVFNGTAGNDGVWSGSGDDTIRGNDGDDTATGGPGDDSIIGGLGDDTLTDPSGIDIVMSGDGSDFINTGGPGLDSYIAGAGADFTMGGGYGTAQLGGPGNDFMYGGTDADVVNGDEDTDWLEGGVGNDTLSGDLPALFGVDLVPPGDDVIIGDSGSNLLNGDGGVDIMVGGTQGTNTILGGLGFDFSTYYNPRSMAAHVADLSLIAPPPGNPALGLQDAYLDTEALSGGDLNDTLSGDVRTTLSVVGTVGDTLNATDIPKISGLNTLLGGNAAFNTGDILIGGGGSDTLQGRQGNEVMDGDAYLQVQISAPASPAITGTTTVDPSDATRVLVDSMTQLTNAVKRNEFTISQLRIVRSIKWAKHTTELDVAVYNSARANFTVAAGPNGTVRVTDNTAGNLNEGVDTLRNMERIQFTDQTVNIAAPNAPQNVAATFDAVNLRIPVSWTPPAANGSLFAVTGYTARAFKAGTDVLVASCSTGQAGRNCNISANANGIVAYDVDVVATNTSGTGVSGPNPPITLIVPGAVTVPSQPLNVSGIANNSSVALSWTAPTDNGGVAVDRYVVTSTPGGTVCTVNVVPPAAAPATTCNATGLTNGTTYTFTVRAHNVAGDSLASAPSLGLTPRTLPAAPGVINGTVGDQSVQLGWSAPSDNGGSPITGYKVFQSPGGAQVCSNVIVPPAAAPSTNCTVSGLTNGSNYTFTVKATNVVGDSNASSPSATFTPRAAPTQPLNVVGAAGDQSITVSWDRPANDGGSAITSYTVNQAGAGQVCTVVPAAPAAEPVTSCVVSGLTNGTNYAFTVRAVNSAGTSQSSGLSTPVSPRTVALAPTSVTDAARNAGATISWNAPASDGGSAVTGYKVFASPGDLQVCTVNITPPFLEPATNCIASGLVNGTSYAFTVKAVNAAGDSLPSAPSPTITPDGVAPTAAMVAPSGVFQMGQTIGLTWSASDAGTGVQNTDVRYFRVRAGGGTPDSWEFLVQGTTDRSATLTGAAWGYRYCFQTRGHDEAGNDGAWSASKCTNVVADSRSFARSGFALKTASGYIGNNYETTTTKGAYLLSTSSQTVRQVGVVAMRCSSCGLVKVYVGATYVGQISLYKSGASSRSMVLLPRFTSTKVGRIKIVVASTGKTVRLDGVAISGS</sequence>
<dbReference type="InterPro" id="IPR003961">
    <property type="entry name" value="FN3_dom"/>
</dbReference>
<feature type="domain" description="Fibronectin type-III" evidence="3">
    <location>
        <begin position="1510"/>
        <end position="1611"/>
    </location>
</feature>
<dbReference type="InterPro" id="IPR037120">
    <property type="entry name" value="Haem_peroxidase_sf_animal"/>
</dbReference>
<name>A0A6J6B924_9ZZZZ</name>
<evidence type="ECO:0000256" key="2">
    <source>
        <dbReference type="SAM" id="MobiDB-lite"/>
    </source>
</evidence>
<accession>A0A6J6B924</accession>
<dbReference type="Pfam" id="PF03098">
    <property type="entry name" value="An_peroxidase"/>
    <property type="match status" value="2"/>
</dbReference>
<dbReference type="InterPro" id="IPR036116">
    <property type="entry name" value="FN3_sf"/>
</dbReference>
<dbReference type="SUPFAM" id="SSF48113">
    <property type="entry name" value="Heme-dependent peroxidases"/>
    <property type="match status" value="1"/>
</dbReference>
<protein>
    <submittedName>
        <fullName evidence="4">Unannotated protein</fullName>
    </submittedName>
</protein>
<dbReference type="Gene3D" id="1.10.640.10">
    <property type="entry name" value="Haem peroxidase domain superfamily, animal type"/>
    <property type="match status" value="1"/>
</dbReference>
<feature type="domain" description="Fibronectin type-III" evidence="3">
    <location>
        <begin position="1703"/>
        <end position="1805"/>
    </location>
</feature>
<keyword evidence="1" id="KW-0677">Repeat</keyword>
<dbReference type="CDD" id="cd00063">
    <property type="entry name" value="FN3"/>
    <property type="match status" value="4"/>
</dbReference>
<reference evidence="4" key="1">
    <citation type="submission" date="2020-05" db="EMBL/GenBank/DDBJ databases">
        <authorList>
            <person name="Chiriac C."/>
            <person name="Salcher M."/>
            <person name="Ghai R."/>
            <person name="Kavagutti S V."/>
        </authorList>
    </citation>
    <scope>NUCLEOTIDE SEQUENCE</scope>
</reference>
<feature type="domain" description="Fibronectin type-III" evidence="3">
    <location>
        <begin position="1612"/>
        <end position="1702"/>
    </location>
</feature>
<dbReference type="PROSITE" id="PS50292">
    <property type="entry name" value="PEROXIDASE_3"/>
    <property type="match status" value="1"/>
</dbReference>
<feature type="compositionally biased region" description="Polar residues" evidence="2">
    <location>
        <begin position="137"/>
        <end position="159"/>
    </location>
</feature>